<dbReference type="GO" id="GO:0005634">
    <property type="term" value="C:nucleus"/>
    <property type="evidence" value="ECO:0000318"/>
    <property type="project" value="GO_Central"/>
</dbReference>
<dbReference type="Gramene" id="EFJ28952">
    <property type="protein sequence ID" value="EFJ28952"/>
    <property type="gene ID" value="SELMODRAFT_441010"/>
</dbReference>
<keyword evidence="2" id="KW-0732">Signal</keyword>
<feature type="compositionally biased region" description="Basic and acidic residues" evidence="1">
    <location>
        <begin position="99"/>
        <end position="108"/>
    </location>
</feature>
<feature type="region of interest" description="Disordered" evidence="1">
    <location>
        <begin position="97"/>
        <end position="150"/>
    </location>
</feature>
<feature type="chain" id="PRO_5003121782" evidence="2">
    <location>
        <begin position="21"/>
        <end position="465"/>
    </location>
</feature>
<gene>
    <name evidence="3" type="ORF">SELMODRAFT_441010</name>
</gene>
<dbReference type="EMBL" id="GL377578">
    <property type="protein sequence ID" value="EFJ28952.1"/>
    <property type="molecule type" value="Genomic_DNA"/>
</dbReference>
<evidence type="ECO:0000313" key="3">
    <source>
        <dbReference type="EMBL" id="EFJ28952.1"/>
    </source>
</evidence>
<dbReference type="AlphaFoldDB" id="D8RFZ9"/>
<feature type="compositionally biased region" description="Acidic residues" evidence="1">
    <location>
        <begin position="378"/>
        <end position="406"/>
    </location>
</feature>
<dbReference type="KEGG" id="smo:SELMODRAFT_441010"/>
<name>D8RFZ9_SELML</name>
<protein>
    <submittedName>
        <fullName evidence="3">Uncharacterized protein</fullName>
    </submittedName>
</protein>
<feature type="compositionally biased region" description="Polar residues" evidence="1">
    <location>
        <begin position="122"/>
        <end position="135"/>
    </location>
</feature>
<dbReference type="Proteomes" id="UP000001514">
    <property type="component" value="Unassembled WGS sequence"/>
</dbReference>
<feature type="compositionally biased region" description="Basic and acidic residues" evidence="1">
    <location>
        <begin position="407"/>
        <end position="438"/>
    </location>
</feature>
<dbReference type="GO" id="GO:0042393">
    <property type="term" value="F:histone binding"/>
    <property type="evidence" value="ECO:0000318"/>
    <property type="project" value="GO_Central"/>
</dbReference>
<reference evidence="3 4" key="1">
    <citation type="journal article" date="2011" name="Science">
        <title>The Selaginella genome identifies genetic changes associated with the evolution of vascular plants.</title>
        <authorList>
            <person name="Banks J.A."/>
            <person name="Nishiyama T."/>
            <person name="Hasebe M."/>
            <person name="Bowman J.L."/>
            <person name="Gribskov M."/>
            <person name="dePamphilis C."/>
            <person name="Albert V.A."/>
            <person name="Aono N."/>
            <person name="Aoyama T."/>
            <person name="Ambrose B.A."/>
            <person name="Ashton N.W."/>
            <person name="Axtell M.J."/>
            <person name="Barker E."/>
            <person name="Barker M.S."/>
            <person name="Bennetzen J.L."/>
            <person name="Bonawitz N.D."/>
            <person name="Chapple C."/>
            <person name="Cheng C."/>
            <person name="Correa L.G."/>
            <person name="Dacre M."/>
            <person name="DeBarry J."/>
            <person name="Dreyer I."/>
            <person name="Elias M."/>
            <person name="Engstrom E.M."/>
            <person name="Estelle M."/>
            <person name="Feng L."/>
            <person name="Finet C."/>
            <person name="Floyd S.K."/>
            <person name="Frommer W.B."/>
            <person name="Fujita T."/>
            <person name="Gramzow L."/>
            <person name="Gutensohn M."/>
            <person name="Harholt J."/>
            <person name="Hattori M."/>
            <person name="Heyl A."/>
            <person name="Hirai T."/>
            <person name="Hiwatashi Y."/>
            <person name="Ishikawa M."/>
            <person name="Iwata M."/>
            <person name="Karol K.G."/>
            <person name="Koehler B."/>
            <person name="Kolukisaoglu U."/>
            <person name="Kubo M."/>
            <person name="Kurata T."/>
            <person name="Lalonde S."/>
            <person name="Li K."/>
            <person name="Li Y."/>
            <person name="Litt A."/>
            <person name="Lyons E."/>
            <person name="Manning G."/>
            <person name="Maruyama T."/>
            <person name="Michael T.P."/>
            <person name="Mikami K."/>
            <person name="Miyazaki S."/>
            <person name="Morinaga S."/>
            <person name="Murata T."/>
            <person name="Mueller-Roeber B."/>
            <person name="Nelson D.R."/>
            <person name="Obara M."/>
            <person name="Oguri Y."/>
            <person name="Olmstead R.G."/>
            <person name="Onodera N."/>
            <person name="Petersen B.L."/>
            <person name="Pils B."/>
            <person name="Prigge M."/>
            <person name="Rensing S.A."/>
            <person name="Riano-Pachon D.M."/>
            <person name="Roberts A.W."/>
            <person name="Sato Y."/>
            <person name="Scheller H.V."/>
            <person name="Schulz B."/>
            <person name="Schulz C."/>
            <person name="Shakirov E.V."/>
            <person name="Shibagaki N."/>
            <person name="Shinohara N."/>
            <person name="Shippen D.E."/>
            <person name="Soerensen I."/>
            <person name="Sotooka R."/>
            <person name="Sugimoto N."/>
            <person name="Sugita M."/>
            <person name="Sumikawa N."/>
            <person name="Tanurdzic M."/>
            <person name="Theissen G."/>
            <person name="Ulvskov P."/>
            <person name="Wakazuki S."/>
            <person name="Weng J.K."/>
            <person name="Willats W.W."/>
            <person name="Wipf D."/>
            <person name="Wolf P.G."/>
            <person name="Yang L."/>
            <person name="Zimmer A.D."/>
            <person name="Zhu Q."/>
            <person name="Mitros T."/>
            <person name="Hellsten U."/>
            <person name="Loque D."/>
            <person name="Otillar R."/>
            <person name="Salamov A."/>
            <person name="Schmutz J."/>
            <person name="Shapiro H."/>
            <person name="Lindquist E."/>
            <person name="Lucas S."/>
            <person name="Rokhsar D."/>
            <person name="Grigoriev I.V."/>
        </authorList>
    </citation>
    <scope>NUCLEOTIDE SEQUENCE [LARGE SCALE GENOMIC DNA]</scope>
</reference>
<feature type="region of interest" description="Disordered" evidence="1">
    <location>
        <begin position="361"/>
        <end position="445"/>
    </location>
</feature>
<proteinExistence type="predicted"/>
<evidence type="ECO:0000313" key="4">
    <source>
        <dbReference type="Proteomes" id="UP000001514"/>
    </source>
</evidence>
<accession>D8RFZ9</accession>
<keyword evidence="4" id="KW-1185">Reference proteome</keyword>
<dbReference type="HOGENOM" id="CLU_588503_0_0_1"/>
<feature type="signal peptide" evidence="2">
    <location>
        <begin position="1"/>
        <end position="20"/>
    </location>
</feature>
<dbReference type="InParanoid" id="D8RFZ9"/>
<evidence type="ECO:0000256" key="2">
    <source>
        <dbReference type="SAM" id="SignalP"/>
    </source>
</evidence>
<organism evidence="4">
    <name type="scientific">Selaginella moellendorffii</name>
    <name type="common">Spikemoss</name>
    <dbReference type="NCBI Taxonomy" id="88036"/>
    <lineage>
        <taxon>Eukaryota</taxon>
        <taxon>Viridiplantae</taxon>
        <taxon>Streptophyta</taxon>
        <taxon>Embryophyta</taxon>
        <taxon>Tracheophyta</taxon>
        <taxon>Lycopodiopsida</taxon>
        <taxon>Selaginellales</taxon>
        <taxon>Selaginellaceae</taxon>
        <taxon>Selaginella</taxon>
    </lineage>
</organism>
<evidence type="ECO:0000256" key="1">
    <source>
        <dbReference type="SAM" id="MobiDB-lite"/>
    </source>
</evidence>
<sequence length="465" mass="51548">MNFLRLLSLFLELFAAFVLTDVWRCGGGETTGHGGKRWQQWEECFGNEGRLSITEPKSSFTKFAGGYEVERLIAPRQKERKKYEKIRSYCQEIKQSLTSRREGEHGMEEQAEEEEHELMPFSESQIEAFSSIDDSSATRRRSKVARKAGLSDDEHLETCRRYRRQARLHPRGLRALRSGHGLLPGMSGLLSPFVAFMDDGAAQLPAGHPAAAKRDLGYHQGGGPEHLVPPCCSGDVRADDIPVGGDIGRGPEDEEECLGLLAHRRSSHEFLRDAATPVADAAGALVRATSAFSHDYVGQGFVGMAPKGSRKRDKVRVMAPTWAPVKGAGGRCGQAIWAVARDWPLLLPKGSVAEARGNEVEKAMDLGNMGVKLKNESEERENESEESDSESEESESESSSDEDIDEDAKLLKELDRLHAKKEHTEEHTEEHKEEKTEEQSVPSIPLILMPKHCGKDLATGYKLCK</sequence>